<comment type="caution">
    <text evidence="1">The sequence shown here is derived from an EMBL/GenBank/DDBJ whole genome shotgun (WGS) entry which is preliminary data.</text>
</comment>
<reference evidence="1 2" key="1">
    <citation type="journal article" date="2018" name="Front. Plant Sci.">
        <title>Red Clover (Trifolium pratense) and Zigzag Clover (T. medium) - A Picture of Genomic Similarities and Differences.</title>
        <authorList>
            <person name="Dluhosova J."/>
            <person name="Istvanek J."/>
            <person name="Nedelnik J."/>
            <person name="Repkova J."/>
        </authorList>
    </citation>
    <scope>NUCLEOTIDE SEQUENCE [LARGE SCALE GENOMIC DNA]</scope>
    <source>
        <strain evidence="2">cv. 10/8</strain>
        <tissue evidence="1">Leaf</tissue>
    </source>
</reference>
<organism evidence="1 2">
    <name type="scientific">Trifolium medium</name>
    <dbReference type="NCBI Taxonomy" id="97028"/>
    <lineage>
        <taxon>Eukaryota</taxon>
        <taxon>Viridiplantae</taxon>
        <taxon>Streptophyta</taxon>
        <taxon>Embryophyta</taxon>
        <taxon>Tracheophyta</taxon>
        <taxon>Spermatophyta</taxon>
        <taxon>Magnoliopsida</taxon>
        <taxon>eudicotyledons</taxon>
        <taxon>Gunneridae</taxon>
        <taxon>Pentapetalae</taxon>
        <taxon>rosids</taxon>
        <taxon>fabids</taxon>
        <taxon>Fabales</taxon>
        <taxon>Fabaceae</taxon>
        <taxon>Papilionoideae</taxon>
        <taxon>50 kb inversion clade</taxon>
        <taxon>NPAAA clade</taxon>
        <taxon>Hologalegina</taxon>
        <taxon>IRL clade</taxon>
        <taxon>Trifolieae</taxon>
        <taxon>Trifolium</taxon>
    </lineage>
</organism>
<name>A0A392RBN7_9FABA</name>
<accession>A0A392RBN7</accession>
<dbReference type="Proteomes" id="UP000265520">
    <property type="component" value="Unassembled WGS sequence"/>
</dbReference>
<protein>
    <submittedName>
        <fullName evidence="1">3-hydroxyisobutyryl-CoA hydrolase-like protein mitochondrial-like</fullName>
    </submittedName>
</protein>
<dbReference type="GO" id="GO:0016787">
    <property type="term" value="F:hydrolase activity"/>
    <property type="evidence" value="ECO:0007669"/>
    <property type="project" value="UniProtKB-KW"/>
</dbReference>
<sequence>MIACRLATHYSLNARLAWLEERLGKLVTDDPSIVEASLSQYADLVYPDRSGILH</sequence>
<keyword evidence="2" id="KW-1185">Reference proteome</keyword>
<keyword evidence="1" id="KW-0378">Hydrolase</keyword>
<dbReference type="EMBL" id="LXQA010205122">
    <property type="protein sequence ID" value="MCI33532.1"/>
    <property type="molecule type" value="Genomic_DNA"/>
</dbReference>
<dbReference type="AlphaFoldDB" id="A0A392RBN7"/>
<evidence type="ECO:0000313" key="1">
    <source>
        <dbReference type="EMBL" id="MCI33532.1"/>
    </source>
</evidence>
<feature type="non-terminal residue" evidence="1">
    <location>
        <position position="54"/>
    </location>
</feature>
<evidence type="ECO:0000313" key="2">
    <source>
        <dbReference type="Proteomes" id="UP000265520"/>
    </source>
</evidence>
<proteinExistence type="predicted"/>